<dbReference type="GO" id="GO:0005681">
    <property type="term" value="C:spliceosomal complex"/>
    <property type="evidence" value="ECO:0007669"/>
    <property type="project" value="InterPro"/>
</dbReference>
<dbReference type="EMBL" id="LWCA01000186">
    <property type="protein sequence ID" value="OAF70116.1"/>
    <property type="molecule type" value="Genomic_DNA"/>
</dbReference>
<keyword evidence="5" id="KW-0862">Zinc</keyword>
<gene>
    <name evidence="8" type="ORF">A3Q56_02128</name>
</gene>
<evidence type="ECO:0000256" key="4">
    <source>
        <dbReference type="ARBA" id="ARBA00022771"/>
    </source>
</evidence>
<feature type="domain" description="ZNF380 coiled-coil" evidence="7">
    <location>
        <begin position="140"/>
        <end position="219"/>
    </location>
</feature>
<dbReference type="Pfam" id="PF23406">
    <property type="entry name" value="ZNF380_CC"/>
    <property type="match status" value="1"/>
</dbReference>
<keyword evidence="4" id="KW-0863">Zinc-finger</keyword>
<accession>A0A177B785</accession>
<dbReference type="GO" id="GO:0044773">
    <property type="term" value="P:mitotic DNA damage checkpoint signaling"/>
    <property type="evidence" value="ECO:0007669"/>
    <property type="project" value="TreeGrafter"/>
</dbReference>
<evidence type="ECO:0000256" key="1">
    <source>
        <dbReference type="ARBA" id="ARBA00004324"/>
    </source>
</evidence>
<dbReference type="GO" id="GO:0033314">
    <property type="term" value="P:mitotic DNA replication checkpoint signaling"/>
    <property type="evidence" value="ECO:0007669"/>
    <property type="project" value="TreeGrafter"/>
</dbReference>
<keyword evidence="9" id="KW-1185">Reference proteome</keyword>
<comment type="subcellular location">
    <subcellularLocation>
        <location evidence="1">Nucleus speckle</location>
    </subcellularLocation>
</comment>
<sequence length="262" mass="30928">MNRKQKLKNLMKETKKKLDDKKKLKTKNAIEIESLSLSPFFKYIKKRIMCTCCRTFVPNLKSHLSSQQHLNASNELNNLNSSRKKIKVDKTELYSENENVDIEMEEPKFTPKIEEITKKLDTELEKPNVFSDQKSILSNLPDGFFDDYVQIDSKRKAISKKTLEMDKQWDQFQRDLKMQNEMNMEMAVKTIDENMFHNSIQEVDKQIELWSRVEKINESIDNRLTEIKNIKYSKIETASSDESDVDSEDLEKLSEVWTKNVL</sequence>
<evidence type="ECO:0000259" key="7">
    <source>
        <dbReference type="Pfam" id="PF23406"/>
    </source>
</evidence>
<dbReference type="GO" id="GO:0033260">
    <property type="term" value="P:nuclear DNA replication"/>
    <property type="evidence" value="ECO:0007669"/>
    <property type="project" value="TreeGrafter"/>
</dbReference>
<evidence type="ECO:0000256" key="5">
    <source>
        <dbReference type="ARBA" id="ARBA00022833"/>
    </source>
</evidence>
<keyword evidence="6" id="KW-0539">Nucleus</keyword>
<protein>
    <recommendedName>
        <fullName evidence="7">ZNF380 coiled-coil domain-containing protein</fullName>
    </recommendedName>
</protein>
<dbReference type="Proteomes" id="UP000078046">
    <property type="component" value="Unassembled WGS sequence"/>
</dbReference>
<dbReference type="GO" id="GO:0003676">
    <property type="term" value="F:nucleic acid binding"/>
    <property type="evidence" value="ECO:0007669"/>
    <property type="project" value="InterPro"/>
</dbReference>
<keyword evidence="2" id="KW-0217">Developmental protein</keyword>
<proteinExistence type="predicted"/>
<dbReference type="GO" id="GO:0008270">
    <property type="term" value="F:zinc ion binding"/>
    <property type="evidence" value="ECO:0007669"/>
    <property type="project" value="UniProtKB-KW"/>
</dbReference>
<dbReference type="PANTHER" id="PTHR13278">
    <property type="entry name" value="ZINC FINGER PROTEIN 830"/>
    <property type="match status" value="1"/>
</dbReference>
<dbReference type="OrthoDB" id="77607at2759"/>
<evidence type="ECO:0000313" key="8">
    <source>
        <dbReference type="EMBL" id="OAF70116.1"/>
    </source>
</evidence>
<dbReference type="InterPro" id="IPR040050">
    <property type="entry name" value="ZNF830-like"/>
</dbReference>
<organism evidence="8 9">
    <name type="scientific">Intoshia linei</name>
    <dbReference type="NCBI Taxonomy" id="1819745"/>
    <lineage>
        <taxon>Eukaryota</taxon>
        <taxon>Metazoa</taxon>
        <taxon>Spiralia</taxon>
        <taxon>Lophotrochozoa</taxon>
        <taxon>Mesozoa</taxon>
        <taxon>Orthonectida</taxon>
        <taxon>Rhopaluridae</taxon>
        <taxon>Intoshia</taxon>
    </lineage>
</organism>
<keyword evidence="3" id="KW-0479">Metal-binding</keyword>
<dbReference type="InterPro" id="IPR059039">
    <property type="entry name" value="ZNF380_CC"/>
</dbReference>
<dbReference type="AlphaFoldDB" id="A0A177B785"/>
<comment type="caution">
    <text evidence="8">The sequence shown here is derived from an EMBL/GenBank/DDBJ whole genome shotgun (WGS) entry which is preliminary data.</text>
</comment>
<evidence type="ECO:0000256" key="3">
    <source>
        <dbReference type="ARBA" id="ARBA00022723"/>
    </source>
</evidence>
<evidence type="ECO:0000313" key="9">
    <source>
        <dbReference type="Proteomes" id="UP000078046"/>
    </source>
</evidence>
<dbReference type="PANTHER" id="PTHR13278:SF0">
    <property type="entry name" value="ZINC FINGER PROTEIN 830"/>
    <property type="match status" value="1"/>
</dbReference>
<name>A0A177B785_9BILA</name>
<reference evidence="8 9" key="1">
    <citation type="submission" date="2016-04" db="EMBL/GenBank/DDBJ databases">
        <title>The genome of Intoshia linei affirms orthonectids as highly simplified spiralians.</title>
        <authorList>
            <person name="Mikhailov K.V."/>
            <person name="Slusarev G.S."/>
            <person name="Nikitin M.A."/>
            <person name="Logacheva M.D."/>
            <person name="Penin A."/>
            <person name="Aleoshin V."/>
            <person name="Panchin Y.V."/>
        </authorList>
    </citation>
    <scope>NUCLEOTIDE SEQUENCE [LARGE SCALE GENOMIC DNA]</scope>
    <source>
        <strain evidence="8">Intl2013</strain>
        <tissue evidence="8">Whole animal</tissue>
    </source>
</reference>
<evidence type="ECO:0000256" key="6">
    <source>
        <dbReference type="ARBA" id="ARBA00023242"/>
    </source>
</evidence>
<evidence type="ECO:0000256" key="2">
    <source>
        <dbReference type="ARBA" id="ARBA00022473"/>
    </source>
</evidence>